<name>A0A934VAX8_9BACT</name>
<dbReference type="SUPFAM" id="SSF55021">
    <property type="entry name" value="ACT-like"/>
    <property type="match status" value="1"/>
</dbReference>
<evidence type="ECO:0000313" key="2">
    <source>
        <dbReference type="EMBL" id="MBK1816668.1"/>
    </source>
</evidence>
<keyword evidence="3" id="KW-1185">Reference proteome</keyword>
<dbReference type="Proteomes" id="UP000600139">
    <property type="component" value="Unassembled WGS sequence"/>
</dbReference>
<proteinExistence type="predicted"/>
<gene>
    <name evidence="2" type="ORF">JIN84_13665</name>
</gene>
<dbReference type="Pfam" id="PF19571">
    <property type="entry name" value="ACT_8"/>
    <property type="match status" value="1"/>
</dbReference>
<accession>A0A934VAX8</accession>
<sequence>MESDTIIDHGEPVRQFSVLLPNRAGALAAMVKLLRSQAIEVIGLSVQDSRDATVARIVVSDPEATEHLFIEKGIPHTTCELVVVAMREAGPGLLQCLDSLMIAETNIDFAYALLPCPEGQSMLAMHVEDYEFAVAILHQSGFRLMYQEDLSR</sequence>
<dbReference type="Gene3D" id="3.30.2130.10">
    <property type="entry name" value="VC0802-like"/>
    <property type="match status" value="1"/>
</dbReference>
<feature type="domain" description="ACT" evidence="1">
    <location>
        <begin position="13"/>
        <end position="119"/>
    </location>
</feature>
<organism evidence="2 3">
    <name type="scientific">Luteolibacter yonseiensis</name>
    <dbReference type="NCBI Taxonomy" id="1144680"/>
    <lineage>
        <taxon>Bacteria</taxon>
        <taxon>Pseudomonadati</taxon>
        <taxon>Verrucomicrobiota</taxon>
        <taxon>Verrucomicrobiia</taxon>
        <taxon>Verrucomicrobiales</taxon>
        <taxon>Verrucomicrobiaceae</taxon>
        <taxon>Luteolibacter</taxon>
    </lineage>
</organism>
<dbReference type="PANTHER" id="PTHR40099:SF1">
    <property type="entry name" value="ACETOLACTATE SYNTHASE, SMALL SUBUNIT"/>
    <property type="match status" value="1"/>
</dbReference>
<dbReference type="RefSeq" id="WP_200351599.1">
    <property type="nucleotide sequence ID" value="NZ_BAABHZ010000006.1"/>
</dbReference>
<reference evidence="2" key="1">
    <citation type="submission" date="2021-01" db="EMBL/GenBank/DDBJ databases">
        <title>Modified the classification status of verrucomicrobia.</title>
        <authorList>
            <person name="Feng X."/>
        </authorList>
    </citation>
    <scope>NUCLEOTIDE SEQUENCE</scope>
    <source>
        <strain evidence="2">JCM 18052</strain>
    </source>
</reference>
<protein>
    <recommendedName>
        <fullName evidence="1">ACT domain-containing protein</fullName>
    </recommendedName>
</protein>
<evidence type="ECO:0000259" key="1">
    <source>
        <dbReference type="Pfam" id="PF19571"/>
    </source>
</evidence>
<dbReference type="AlphaFoldDB" id="A0A934VAX8"/>
<dbReference type="EMBL" id="JAENIK010000011">
    <property type="protein sequence ID" value="MBK1816668.1"/>
    <property type="molecule type" value="Genomic_DNA"/>
</dbReference>
<comment type="caution">
    <text evidence="2">The sequence shown here is derived from an EMBL/GenBank/DDBJ whole genome shotgun (WGS) entry which is preliminary data.</text>
</comment>
<dbReference type="InterPro" id="IPR045739">
    <property type="entry name" value="ACT_dom_pair"/>
</dbReference>
<evidence type="ECO:0000313" key="3">
    <source>
        <dbReference type="Proteomes" id="UP000600139"/>
    </source>
</evidence>
<dbReference type="PANTHER" id="PTHR40099">
    <property type="entry name" value="ACETOLACTATE SYNTHASE, SMALL SUBUNIT"/>
    <property type="match status" value="1"/>
</dbReference>
<dbReference type="InterPro" id="IPR045865">
    <property type="entry name" value="ACT-like_dom_sf"/>
</dbReference>